<dbReference type="InterPro" id="IPR036291">
    <property type="entry name" value="NAD(P)-bd_dom_sf"/>
</dbReference>
<dbReference type="PANTHER" id="PTHR43162:SF1">
    <property type="entry name" value="PRESTALK A DIFFERENTIATION PROTEIN A"/>
    <property type="match status" value="1"/>
</dbReference>
<keyword evidence="3" id="KW-1185">Reference proteome</keyword>
<reference evidence="2 3" key="1">
    <citation type="submission" date="2022-04" db="EMBL/GenBank/DDBJ databases">
        <title>The arsenic-methylating capacity of Chitinophaga filiformis YT5 during chitin decomposition.</title>
        <authorList>
            <person name="Chen G."/>
            <person name="Liang Y."/>
        </authorList>
    </citation>
    <scope>NUCLEOTIDE SEQUENCE [LARGE SCALE GENOMIC DNA]</scope>
    <source>
        <strain evidence="2 3">YT5</strain>
    </source>
</reference>
<accession>A0ABY4HU32</accession>
<feature type="domain" description="NmrA-like" evidence="1">
    <location>
        <begin position="3"/>
        <end position="234"/>
    </location>
</feature>
<dbReference type="Proteomes" id="UP000830198">
    <property type="component" value="Chromosome"/>
</dbReference>
<dbReference type="PANTHER" id="PTHR43162">
    <property type="match status" value="1"/>
</dbReference>
<gene>
    <name evidence="2" type="ORF">MYF79_19005</name>
</gene>
<dbReference type="SUPFAM" id="SSF51735">
    <property type="entry name" value="NAD(P)-binding Rossmann-fold domains"/>
    <property type="match status" value="1"/>
</dbReference>
<dbReference type="Pfam" id="PF05368">
    <property type="entry name" value="NmrA"/>
    <property type="match status" value="1"/>
</dbReference>
<proteinExistence type="predicted"/>
<protein>
    <submittedName>
        <fullName evidence="2">NmrA family NAD(P)-binding protein</fullName>
    </submittedName>
</protein>
<dbReference type="InterPro" id="IPR008030">
    <property type="entry name" value="NmrA-like"/>
</dbReference>
<dbReference type="RefSeq" id="WP_247809225.1">
    <property type="nucleotide sequence ID" value="NZ_CP095855.1"/>
</dbReference>
<dbReference type="InterPro" id="IPR051604">
    <property type="entry name" value="Ergot_Alk_Oxidoreductase"/>
</dbReference>
<name>A0ABY4HU32_CHIFI</name>
<dbReference type="EMBL" id="CP095855">
    <property type="protein sequence ID" value="UPK67032.1"/>
    <property type="molecule type" value="Genomic_DNA"/>
</dbReference>
<dbReference type="Gene3D" id="3.40.50.720">
    <property type="entry name" value="NAD(P)-binding Rossmann-like Domain"/>
    <property type="match status" value="1"/>
</dbReference>
<evidence type="ECO:0000313" key="3">
    <source>
        <dbReference type="Proteomes" id="UP000830198"/>
    </source>
</evidence>
<evidence type="ECO:0000259" key="1">
    <source>
        <dbReference type="Pfam" id="PF05368"/>
    </source>
</evidence>
<organism evidence="2 3">
    <name type="scientific">Chitinophaga filiformis</name>
    <name type="common">Myxococcus filiformis</name>
    <name type="synonym">Flexibacter filiformis</name>
    <dbReference type="NCBI Taxonomy" id="104663"/>
    <lineage>
        <taxon>Bacteria</taxon>
        <taxon>Pseudomonadati</taxon>
        <taxon>Bacteroidota</taxon>
        <taxon>Chitinophagia</taxon>
        <taxon>Chitinophagales</taxon>
        <taxon>Chitinophagaceae</taxon>
        <taxon>Chitinophaga</taxon>
    </lineage>
</organism>
<sequence>MFVITGVTGHVGRVTANLLLTQQQPVRAVVRNASKGTEWETKGAEVAVADLFDKASLLNAFKQAEGLFIMTPPALDLDDVIKKHLVMLGNIIAAIKETKPKKVVYLSSIGAHLEKGTGAIRKLYDMEQAFSQLDIPTAGIRAGWFMENFAGLIPGAIQSGNLMSFLCPTDLQVPMVAVNDIGKLAAELLNQHWAGHRIIELGGPCQYSADDVASSLSYYTNRSITAVPIPRSEYEPTYASFGFTADASRLMAEMNDGFNTQWIVFEGGTSEHVSGETLLEDALKTYIK</sequence>
<evidence type="ECO:0000313" key="2">
    <source>
        <dbReference type="EMBL" id="UPK67032.1"/>
    </source>
</evidence>
<dbReference type="Gene3D" id="3.90.25.10">
    <property type="entry name" value="UDP-galactose 4-epimerase, domain 1"/>
    <property type="match status" value="1"/>
</dbReference>